<dbReference type="Gene3D" id="2.40.50.1020">
    <property type="entry name" value="LytTr DNA-binding domain"/>
    <property type="match status" value="1"/>
</dbReference>
<dbReference type="PANTHER" id="PTHR37299">
    <property type="entry name" value="TRANSCRIPTIONAL REGULATOR-RELATED"/>
    <property type="match status" value="1"/>
</dbReference>
<dbReference type="Pfam" id="PF00072">
    <property type="entry name" value="Response_reg"/>
    <property type="match status" value="1"/>
</dbReference>
<reference evidence="4 5" key="1">
    <citation type="submission" date="2020-05" db="EMBL/GenBank/DDBJ databases">
        <title>The draft genome sequence of Maribacter arenosus CAU 1321.</title>
        <authorList>
            <person name="Mu L."/>
        </authorList>
    </citation>
    <scope>NUCLEOTIDE SEQUENCE [LARGE SCALE GENOMIC DNA]</scope>
    <source>
        <strain evidence="4 5">CAU 1321</strain>
    </source>
</reference>
<protein>
    <submittedName>
        <fullName evidence="4">Response regulator transcription factor</fullName>
    </submittedName>
</protein>
<dbReference type="InterPro" id="IPR011006">
    <property type="entry name" value="CheY-like_superfamily"/>
</dbReference>
<dbReference type="SMART" id="SM00850">
    <property type="entry name" value="LytTR"/>
    <property type="match status" value="1"/>
</dbReference>
<dbReference type="PANTHER" id="PTHR37299:SF1">
    <property type="entry name" value="STAGE 0 SPORULATION PROTEIN A HOMOLOG"/>
    <property type="match status" value="1"/>
</dbReference>
<comment type="caution">
    <text evidence="4">The sequence shown here is derived from an EMBL/GenBank/DDBJ whole genome shotgun (WGS) entry which is preliminary data.</text>
</comment>
<dbReference type="PROSITE" id="PS50110">
    <property type="entry name" value="RESPONSE_REGULATORY"/>
    <property type="match status" value="1"/>
</dbReference>
<dbReference type="SMART" id="SM00448">
    <property type="entry name" value="REC"/>
    <property type="match status" value="1"/>
</dbReference>
<evidence type="ECO:0000259" key="2">
    <source>
        <dbReference type="PROSITE" id="PS50110"/>
    </source>
</evidence>
<organism evidence="4 5">
    <name type="scientific">Maribacter arenosus</name>
    <dbReference type="NCBI Taxonomy" id="1854708"/>
    <lineage>
        <taxon>Bacteria</taxon>
        <taxon>Pseudomonadati</taxon>
        <taxon>Bacteroidota</taxon>
        <taxon>Flavobacteriia</taxon>
        <taxon>Flavobacteriales</taxon>
        <taxon>Flavobacteriaceae</taxon>
        <taxon>Maribacter</taxon>
    </lineage>
</organism>
<evidence type="ECO:0000259" key="3">
    <source>
        <dbReference type="PROSITE" id="PS50930"/>
    </source>
</evidence>
<evidence type="ECO:0000313" key="4">
    <source>
        <dbReference type="EMBL" id="MBD0849232.1"/>
    </source>
</evidence>
<dbReference type="RefSeq" id="WP_188312368.1">
    <property type="nucleotide sequence ID" value="NZ_JABTCG010000001.1"/>
</dbReference>
<evidence type="ECO:0000256" key="1">
    <source>
        <dbReference type="PROSITE-ProRule" id="PRU00169"/>
    </source>
</evidence>
<proteinExistence type="predicted"/>
<dbReference type="Pfam" id="PF04397">
    <property type="entry name" value="LytTR"/>
    <property type="match status" value="1"/>
</dbReference>
<sequence>MNTKTLNTVVVEDSETQRAVITKLAKKHTHLNVLGDYANGILALNAIRKNKVDLILLDIEMPVVNGFDLLDALEEPPQIILISDKSDYALKAFDYNNITDYLQKPIDKARFAMAIERAIRKQKQLTKHKANQEFITVTTDLQKKRIFLHSILWIEAMGDYINIVTTEGDFMVLSTMKAFLEQIPSTKFIRIHRSFIVNVTKIDNWSSTKVEVFGTKLPMSRSYKEELENRLIPL</sequence>
<feature type="domain" description="HTH LytTR-type" evidence="3">
    <location>
        <begin position="135"/>
        <end position="234"/>
    </location>
</feature>
<name>A0ABR7V6M2_9FLAO</name>
<keyword evidence="5" id="KW-1185">Reference proteome</keyword>
<evidence type="ECO:0000313" key="5">
    <source>
        <dbReference type="Proteomes" id="UP000598350"/>
    </source>
</evidence>
<dbReference type="SUPFAM" id="SSF52172">
    <property type="entry name" value="CheY-like"/>
    <property type="match status" value="1"/>
</dbReference>
<dbReference type="InterPro" id="IPR007492">
    <property type="entry name" value="LytTR_DNA-bd_dom"/>
</dbReference>
<accession>A0ABR7V6M2</accession>
<gene>
    <name evidence="4" type="ORF">HPE63_01005</name>
</gene>
<dbReference type="Gene3D" id="3.40.50.2300">
    <property type="match status" value="1"/>
</dbReference>
<feature type="modified residue" description="4-aspartylphosphate" evidence="1">
    <location>
        <position position="58"/>
    </location>
</feature>
<dbReference type="EMBL" id="JABTCG010000001">
    <property type="protein sequence ID" value="MBD0849232.1"/>
    <property type="molecule type" value="Genomic_DNA"/>
</dbReference>
<dbReference type="InterPro" id="IPR046947">
    <property type="entry name" value="LytR-like"/>
</dbReference>
<feature type="domain" description="Response regulatory" evidence="2">
    <location>
        <begin position="7"/>
        <end position="119"/>
    </location>
</feature>
<dbReference type="Proteomes" id="UP000598350">
    <property type="component" value="Unassembled WGS sequence"/>
</dbReference>
<keyword evidence="1" id="KW-0597">Phosphoprotein</keyword>
<dbReference type="InterPro" id="IPR001789">
    <property type="entry name" value="Sig_transdc_resp-reg_receiver"/>
</dbReference>
<dbReference type="PROSITE" id="PS50930">
    <property type="entry name" value="HTH_LYTTR"/>
    <property type="match status" value="1"/>
</dbReference>